<keyword evidence="1" id="KW-0167">Capsid protein</keyword>
<comment type="caution">
    <text evidence="1">The sequence shown here is derived from an EMBL/GenBank/DDBJ whole genome shotgun (WGS) entry which is preliminary data.</text>
</comment>
<dbReference type="InterPro" id="IPR008978">
    <property type="entry name" value="HSP20-like_chaperone"/>
</dbReference>
<protein>
    <submittedName>
        <fullName evidence="1">Spore coat protein</fullName>
    </submittedName>
</protein>
<keyword evidence="1" id="KW-0946">Virion</keyword>
<dbReference type="CDD" id="cd00298">
    <property type="entry name" value="ACD_sHsps_p23-like"/>
    <property type="match status" value="1"/>
</dbReference>
<dbReference type="Gene3D" id="2.60.40.790">
    <property type="match status" value="1"/>
</dbReference>
<dbReference type="EMBL" id="PIQO01000033">
    <property type="protein sequence ID" value="PKR82647.1"/>
    <property type="molecule type" value="Genomic_DNA"/>
</dbReference>
<evidence type="ECO:0000313" key="2">
    <source>
        <dbReference type="Proteomes" id="UP000233440"/>
    </source>
</evidence>
<organism evidence="1 2">
    <name type="scientific">Heyndrickxia camelliae</name>
    <dbReference type="NCBI Taxonomy" id="1707093"/>
    <lineage>
        <taxon>Bacteria</taxon>
        <taxon>Bacillati</taxon>
        <taxon>Bacillota</taxon>
        <taxon>Bacilli</taxon>
        <taxon>Bacillales</taxon>
        <taxon>Bacillaceae</taxon>
        <taxon>Heyndrickxia</taxon>
    </lineage>
</organism>
<dbReference type="AlphaFoldDB" id="A0A2N3LDM4"/>
<proteinExistence type="predicted"/>
<dbReference type="OrthoDB" id="2905328at2"/>
<keyword evidence="2" id="KW-1185">Reference proteome</keyword>
<gene>
    <name evidence="1" type="ORF">CWO92_23325</name>
</gene>
<reference evidence="1 2" key="1">
    <citation type="submission" date="2017-11" db="EMBL/GenBank/DDBJ databases">
        <title>Bacillus camelliae sp. nov., isolated from pu'er tea.</title>
        <authorList>
            <person name="Niu L."/>
        </authorList>
    </citation>
    <scope>NUCLEOTIDE SEQUENCE [LARGE SCALE GENOMIC DNA]</scope>
    <source>
        <strain evidence="1 2">7578-1</strain>
    </source>
</reference>
<accession>A0A2N3LDM4</accession>
<dbReference type="SUPFAM" id="SSF49764">
    <property type="entry name" value="HSP20-like chaperones"/>
    <property type="match status" value="1"/>
</dbReference>
<dbReference type="Proteomes" id="UP000233440">
    <property type="component" value="Unassembled WGS sequence"/>
</dbReference>
<sequence>MFPWNMFPFNNDMSKLFQQMNPQDMEKNIQNMIAQFMPKEWQGMFDHNDMLSRAASIFPQNSQQSNNPSPPNLQANVFETFDDVYVRIPIEEEMVQKIKIFHTSNQLIIENSTDGNRETITLPALVKKKGTAAQYKDGILEVKMPKSVDLQYTEIDVSERL</sequence>
<evidence type="ECO:0000313" key="1">
    <source>
        <dbReference type="EMBL" id="PKR82647.1"/>
    </source>
</evidence>
<name>A0A2N3LDM4_9BACI</name>